<reference evidence="2" key="1">
    <citation type="journal article" date="2014" name="Front. Microbiol.">
        <title>High frequency of phylogenetically diverse reductive dehalogenase-homologous genes in deep subseafloor sedimentary metagenomes.</title>
        <authorList>
            <person name="Kawai M."/>
            <person name="Futagami T."/>
            <person name="Toyoda A."/>
            <person name="Takaki Y."/>
            <person name="Nishi S."/>
            <person name="Hori S."/>
            <person name="Arai W."/>
            <person name="Tsubouchi T."/>
            <person name="Morono Y."/>
            <person name="Uchiyama I."/>
            <person name="Ito T."/>
            <person name="Fujiyama A."/>
            <person name="Inagaki F."/>
            <person name="Takami H."/>
        </authorList>
    </citation>
    <scope>NUCLEOTIDE SEQUENCE</scope>
    <source>
        <strain evidence="2">Expedition CK06-06</strain>
    </source>
</reference>
<name>X1UBI4_9ZZZZ</name>
<keyword evidence="1" id="KW-1133">Transmembrane helix</keyword>
<dbReference type="EMBL" id="BARW01019940">
    <property type="protein sequence ID" value="GAJ00942.1"/>
    <property type="molecule type" value="Genomic_DNA"/>
</dbReference>
<protein>
    <recommendedName>
        <fullName evidence="3">CARDB domain-containing protein</fullName>
    </recommendedName>
</protein>
<gene>
    <name evidence="2" type="ORF">S12H4_33788</name>
</gene>
<accession>X1UBI4</accession>
<evidence type="ECO:0000313" key="2">
    <source>
        <dbReference type="EMBL" id="GAJ00942.1"/>
    </source>
</evidence>
<organism evidence="2">
    <name type="scientific">marine sediment metagenome</name>
    <dbReference type="NCBI Taxonomy" id="412755"/>
    <lineage>
        <taxon>unclassified sequences</taxon>
        <taxon>metagenomes</taxon>
        <taxon>ecological metagenomes</taxon>
    </lineage>
</organism>
<keyword evidence="1" id="KW-0812">Transmembrane</keyword>
<sequence>WDTTIVVKVFRFIDYWNFDGYFTKVVSLGAAPLIQDWLVMTYVLWEGQPDWIPVLASNNWPVETELTTVWRVRNIGDEAAFLKVRFMGLESARVLLNPGDEADLYLYPVTLAAGTYNYVLEVIADDEVVKEYPIEVVTAAVVADWMTIILPILALGLLAGLMLPMMKGMFKK</sequence>
<comment type="caution">
    <text evidence="2">The sequence shown here is derived from an EMBL/GenBank/DDBJ whole genome shotgun (WGS) entry which is preliminary data.</text>
</comment>
<keyword evidence="1" id="KW-0472">Membrane</keyword>
<feature type="transmembrane region" description="Helical" evidence="1">
    <location>
        <begin position="145"/>
        <end position="163"/>
    </location>
</feature>
<dbReference type="AlphaFoldDB" id="X1UBI4"/>
<feature type="non-terminal residue" evidence="2">
    <location>
        <position position="1"/>
    </location>
</feature>
<evidence type="ECO:0008006" key="3">
    <source>
        <dbReference type="Google" id="ProtNLM"/>
    </source>
</evidence>
<proteinExistence type="predicted"/>
<evidence type="ECO:0000256" key="1">
    <source>
        <dbReference type="SAM" id="Phobius"/>
    </source>
</evidence>